<gene>
    <name evidence="1" type="ORF">LCGC14_1987520</name>
</gene>
<proteinExistence type="predicted"/>
<feature type="non-terminal residue" evidence="1">
    <location>
        <position position="1"/>
    </location>
</feature>
<dbReference type="EMBL" id="LAZR01022351">
    <property type="protein sequence ID" value="KKL82164.1"/>
    <property type="molecule type" value="Genomic_DNA"/>
</dbReference>
<comment type="caution">
    <text evidence="1">The sequence shown here is derived from an EMBL/GenBank/DDBJ whole genome shotgun (WGS) entry which is preliminary data.</text>
</comment>
<dbReference type="AlphaFoldDB" id="A0A0F9F6Y2"/>
<sequence length="219" mass="25243">YLESNAQICGVTFTNPKTFNLPDFLIGSKKASIMTYTYNPDFNSNDYSSWLLSGNGGNIFLSVKKQLLRNKIRISSSDWINIFAPVLDIGEFFIIEVPKGKQIIKEACEYIEKAKGCFSKWDYEGVYANCREIGTLLDSTLKVKYGKNNFIYEERWGRTYKRFKNLSFNEVASLGLHLEDLKKTTKYSIDDIKIGKPDAEHIMYVTILLIKFTEELMEL</sequence>
<name>A0A0F9F6Y2_9ZZZZ</name>
<organism evidence="1">
    <name type="scientific">marine sediment metagenome</name>
    <dbReference type="NCBI Taxonomy" id="412755"/>
    <lineage>
        <taxon>unclassified sequences</taxon>
        <taxon>metagenomes</taxon>
        <taxon>ecological metagenomes</taxon>
    </lineage>
</organism>
<protein>
    <submittedName>
        <fullName evidence="1">Uncharacterized protein</fullName>
    </submittedName>
</protein>
<evidence type="ECO:0000313" key="1">
    <source>
        <dbReference type="EMBL" id="KKL82164.1"/>
    </source>
</evidence>
<accession>A0A0F9F6Y2</accession>
<reference evidence="1" key="1">
    <citation type="journal article" date="2015" name="Nature">
        <title>Complex archaea that bridge the gap between prokaryotes and eukaryotes.</title>
        <authorList>
            <person name="Spang A."/>
            <person name="Saw J.H."/>
            <person name="Jorgensen S.L."/>
            <person name="Zaremba-Niedzwiedzka K."/>
            <person name="Martijn J."/>
            <person name="Lind A.E."/>
            <person name="van Eijk R."/>
            <person name="Schleper C."/>
            <person name="Guy L."/>
            <person name="Ettema T.J."/>
        </authorList>
    </citation>
    <scope>NUCLEOTIDE SEQUENCE</scope>
</reference>